<comment type="subcellular location">
    <subcellularLocation>
        <location evidence="1">Cell membrane</location>
        <topology evidence="1">Multi-pass membrane protein</topology>
    </subcellularLocation>
</comment>
<feature type="transmembrane region" description="Helical" evidence="6">
    <location>
        <begin position="98"/>
        <end position="120"/>
    </location>
</feature>
<dbReference type="InterPro" id="IPR036259">
    <property type="entry name" value="MFS_trans_sf"/>
</dbReference>
<proteinExistence type="predicted"/>
<keyword evidence="5 6" id="KW-0472">Membrane</keyword>
<evidence type="ECO:0000256" key="3">
    <source>
        <dbReference type="ARBA" id="ARBA00022692"/>
    </source>
</evidence>
<feature type="domain" description="Major facilitator superfamily (MFS) profile" evidence="7">
    <location>
        <begin position="8"/>
        <end position="401"/>
    </location>
</feature>
<feature type="transmembrane region" description="Helical" evidence="6">
    <location>
        <begin position="217"/>
        <end position="243"/>
    </location>
</feature>
<evidence type="ECO:0000259" key="7">
    <source>
        <dbReference type="PROSITE" id="PS50850"/>
    </source>
</evidence>
<dbReference type="EMBL" id="WFLN01000005">
    <property type="protein sequence ID" value="KAB8032279.1"/>
    <property type="molecule type" value="Genomic_DNA"/>
</dbReference>
<evidence type="ECO:0000313" key="9">
    <source>
        <dbReference type="Proteomes" id="UP000442694"/>
    </source>
</evidence>
<feature type="transmembrane region" description="Helical" evidence="6">
    <location>
        <begin position="277"/>
        <end position="298"/>
    </location>
</feature>
<evidence type="ECO:0000256" key="5">
    <source>
        <dbReference type="ARBA" id="ARBA00023136"/>
    </source>
</evidence>
<feature type="transmembrane region" description="Helical" evidence="6">
    <location>
        <begin position="73"/>
        <end position="92"/>
    </location>
</feature>
<dbReference type="RefSeq" id="WP_152212518.1">
    <property type="nucleotide sequence ID" value="NZ_WFLN01000005.1"/>
</dbReference>
<organism evidence="8 9">
    <name type="scientific">Fluviispira multicolorata</name>
    <dbReference type="NCBI Taxonomy" id="2654512"/>
    <lineage>
        <taxon>Bacteria</taxon>
        <taxon>Pseudomonadati</taxon>
        <taxon>Bdellovibrionota</taxon>
        <taxon>Oligoflexia</taxon>
        <taxon>Silvanigrellales</taxon>
        <taxon>Silvanigrellaceae</taxon>
        <taxon>Fluviispira</taxon>
    </lineage>
</organism>
<dbReference type="Pfam" id="PF07690">
    <property type="entry name" value="MFS_1"/>
    <property type="match status" value="1"/>
</dbReference>
<dbReference type="SUPFAM" id="SSF103473">
    <property type="entry name" value="MFS general substrate transporter"/>
    <property type="match status" value="1"/>
</dbReference>
<keyword evidence="9" id="KW-1185">Reference proteome</keyword>
<comment type="caution">
    <text evidence="8">The sequence shown here is derived from an EMBL/GenBank/DDBJ whole genome shotgun (WGS) entry which is preliminary data.</text>
</comment>
<feature type="transmembrane region" description="Helical" evidence="6">
    <location>
        <begin position="377"/>
        <end position="401"/>
    </location>
</feature>
<name>A0A833JEB1_9BACT</name>
<reference evidence="8 9" key="1">
    <citation type="submission" date="2019-10" db="EMBL/GenBank/DDBJ databases">
        <title>New genus of Silvanigrellaceae.</title>
        <authorList>
            <person name="Pitt A."/>
            <person name="Hahn M.W."/>
        </authorList>
    </citation>
    <scope>NUCLEOTIDE SEQUENCE [LARGE SCALE GENOMIC DNA]</scope>
    <source>
        <strain evidence="8 9">33A1-SZDP</strain>
    </source>
</reference>
<sequence>MIKNEKYVLNIFFACLFVFILDQAIIIPLGPDLIKAFNIPGNMFGGVIGAYAAASATSSVLSMLVLNLINRKSVLLISLTGILFADIFSALAQSFHMLIFSRIISGLFSGAIYPIIYSTVADLFPEDKRGSALGKMAMASSLVIVLGLPFSLEIARLFSWRAPFFFTSALLLPLIISIYFTFKINNAYTKKYIFLSPNWLINIRISIFCFIKNWPVLISLFISFINTTFFIMFVPILPVFFIYNMKMQRENLSIVYAIGGLLAVLTSKKIGVFIDKYGYREAAVLSLIFIFIFFIIMLNSSQNIYFPFIFYPIFTFLRTVSPVSFGKMYSLVPKPEDRTSYYSLQKIFSDIGYFLGAFLGERLLNTASDGSIVGMKAIFILSGIFCLISIFLVYILDIVFITKNFNLNRNNPSNYN</sequence>
<dbReference type="InterPro" id="IPR020846">
    <property type="entry name" value="MFS_dom"/>
</dbReference>
<feature type="transmembrane region" description="Helical" evidence="6">
    <location>
        <begin position="158"/>
        <end position="180"/>
    </location>
</feature>
<evidence type="ECO:0000256" key="2">
    <source>
        <dbReference type="ARBA" id="ARBA00022475"/>
    </source>
</evidence>
<dbReference type="Proteomes" id="UP000442694">
    <property type="component" value="Unassembled WGS sequence"/>
</dbReference>
<accession>A0A833JEB1</accession>
<dbReference type="GO" id="GO:0005886">
    <property type="term" value="C:plasma membrane"/>
    <property type="evidence" value="ECO:0007669"/>
    <property type="project" value="UniProtKB-SubCell"/>
</dbReference>
<feature type="transmembrane region" description="Helical" evidence="6">
    <location>
        <begin position="7"/>
        <end position="31"/>
    </location>
</feature>
<keyword evidence="3 6" id="KW-0812">Transmembrane</keyword>
<dbReference type="InterPro" id="IPR011701">
    <property type="entry name" value="MFS"/>
</dbReference>
<evidence type="ECO:0000256" key="6">
    <source>
        <dbReference type="SAM" id="Phobius"/>
    </source>
</evidence>
<dbReference type="InterPro" id="IPR050189">
    <property type="entry name" value="MFS_Efflux_Transporters"/>
</dbReference>
<evidence type="ECO:0000256" key="1">
    <source>
        <dbReference type="ARBA" id="ARBA00004651"/>
    </source>
</evidence>
<evidence type="ECO:0000313" key="8">
    <source>
        <dbReference type="EMBL" id="KAB8032279.1"/>
    </source>
</evidence>
<dbReference type="PANTHER" id="PTHR43124">
    <property type="entry name" value="PURINE EFFLUX PUMP PBUE"/>
    <property type="match status" value="1"/>
</dbReference>
<evidence type="ECO:0000256" key="4">
    <source>
        <dbReference type="ARBA" id="ARBA00022989"/>
    </source>
</evidence>
<keyword evidence="4 6" id="KW-1133">Transmembrane helix</keyword>
<dbReference type="GO" id="GO:0022857">
    <property type="term" value="F:transmembrane transporter activity"/>
    <property type="evidence" value="ECO:0007669"/>
    <property type="project" value="InterPro"/>
</dbReference>
<protein>
    <submittedName>
        <fullName evidence="8">MFS transporter</fullName>
    </submittedName>
</protein>
<dbReference type="PANTHER" id="PTHR43124:SF3">
    <property type="entry name" value="CHLORAMPHENICOL EFFLUX PUMP RV0191"/>
    <property type="match status" value="1"/>
</dbReference>
<dbReference type="AlphaFoldDB" id="A0A833JEB1"/>
<dbReference type="PROSITE" id="PS50850">
    <property type="entry name" value="MFS"/>
    <property type="match status" value="1"/>
</dbReference>
<keyword evidence="2" id="KW-1003">Cell membrane</keyword>
<dbReference type="Gene3D" id="1.20.1250.20">
    <property type="entry name" value="MFS general substrate transporter like domains"/>
    <property type="match status" value="2"/>
</dbReference>
<gene>
    <name evidence="8" type="ORF">GCL57_06420</name>
</gene>
<feature type="transmembrane region" description="Helical" evidence="6">
    <location>
        <begin position="43"/>
        <end position="66"/>
    </location>
</feature>
<feature type="transmembrane region" description="Helical" evidence="6">
    <location>
        <begin position="132"/>
        <end position="152"/>
    </location>
</feature>